<keyword evidence="7" id="KW-1185">Reference proteome</keyword>
<dbReference type="PANTHER" id="PTHR10658:SF81">
    <property type="entry name" value="PROTEIN RETINAL DEGENERATION B"/>
    <property type="match status" value="1"/>
</dbReference>
<dbReference type="SUPFAM" id="SSF55961">
    <property type="entry name" value="Bet v1-like"/>
    <property type="match status" value="1"/>
</dbReference>
<dbReference type="GO" id="GO:0035091">
    <property type="term" value="F:phosphatidylinositol binding"/>
    <property type="evidence" value="ECO:0007669"/>
    <property type="project" value="TreeGrafter"/>
</dbReference>
<evidence type="ECO:0000256" key="3">
    <source>
        <dbReference type="ARBA" id="ARBA00022837"/>
    </source>
</evidence>
<gene>
    <name evidence="6" type="ORF">PHET_02782</name>
</gene>
<dbReference type="EMBL" id="LUCH01001011">
    <property type="protein sequence ID" value="KAF5403846.1"/>
    <property type="molecule type" value="Genomic_DNA"/>
</dbReference>
<organism evidence="6 7">
    <name type="scientific">Paragonimus heterotremus</name>
    <dbReference type="NCBI Taxonomy" id="100268"/>
    <lineage>
        <taxon>Eukaryota</taxon>
        <taxon>Metazoa</taxon>
        <taxon>Spiralia</taxon>
        <taxon>Lophotrochozoa</taxon>
        <taxon>Platyhelminthes</taxon>
        <taxon>Trematoda</taxon>
        <taxon>Digenea</taxon>
        <taxon>Plagiorchiida</taxon>
        <taxon>Troglotremata</taxon>
        <taxon>Troglotrematidae</taxon>
        <taxon>Paragonimus</taxon>
    </lineage>
</organism>
<sequence>MMFSTHAHSDATTSKMLIKEYRICLPLTVAEYRIAQLYMIQKKSREESTGRDSGVEIIKNHPYEDGPGGNGQYTFKIYHVGSHLPSWLRNILPPSALRVEEEAWNAYPYTRTVYKVPFVDKLTLDIETYYFDDAGHQDDVFKLNPEEKEARIVDYIDIVQDAIPRAEYKPEEDPTLYVSKATGRGPLSTDWRETFAHAQSVTHETHTVPPTRTPDGKMPTTPLSPLPKRIMCAYKLCRVEFRYWGMQKRVEQFIHDSALRKTMVRAHRQVWTWQDEWYGLTIEDIRQLEVETAKALANKMTGYQESEIATEHMENFQSTDALVNSSRMVGLRTNSSDPTLLRRSQDVASLTCDNRRHELEDNEEQDMWRTFKRLRNDGLGIMECEHFETDDDAMSFVSCRSHVTGQTPYLSAVTSAVDGLNLLDGSEDLNVNCSDPRTSNIVQSAGHTEKWVFVMVVHGGCLLDHANDIVTKRSDINTLRKTIDSVVANHYPVLRNRITIQLVPCPTGLGDTLRLLARVKTSPVDPKLPIEVQLTRDVMPLGSIPFFLTASANYSQLIEELATRLNTHYAEFLRSAEGAGFNGSVCLIADSMGAILTHDLLNTVASSQVKCFVDSNVEGVSLIDAGVRRWREPLAEVGFPNTQATNEQSYDDTHTSVSLATQTPNHIGSVTHLHCSLDFPVQIFFMLGSPVGLLLAYRQQLKSKSSEDTNVDSVLSPDFQIATEQVCNLFHPTDPCGFRIEPLLHPRFEQIAPVVIPQYARYPLGDSQPTSLVETLVRQTKLFAPSEGSITASDLQLPDGNRVTSSANLDSTKTRNSWEQATLVAFKALKEGMFFKLSAPFFFRRNWWGQTRIDYSVHCPEGVQSLLARARAPIFHASYWESVDVAAFFLRQISNFLGLDFPESSYATDMDDELTVTGTANLFTSRTPASDEVTIHGSPNLGKSRSRAMSGDSAQTTSRFRLKRQSSDGAKNVKSNHRANDVIVLEGGPQIITARFMFGLLDLLSLSNEKIFIQTRSYGGSWKHLGTEVTDSSGRIRYRVPDHRRFGIGLHPILLTPESDAEHPIQLALAVVPPHTEAVVFSVDGSFAASLSIMGKDPKVRPGAVDVARHWQGLGYLLIYLSARPDMQQRRVNCWLANHNFPQGISLFVEGISTDPLRQKAQLLRTVSEQVKLKIHCAYGSGKDVNLYRSLGLPPEKIFVVGRMSRNQSLQSTPLTQGYAAHLATLISGHPVSKQASGAISASVCCSPFDLPTFRASPQQASSPHWSPASNEPNKFSFGLKNG</sequence>
<dbReference type="InterPro" id="IPR023393">
    <property type="entry name" value="START-like_dom_sf"/>
</dbReference>
<dbReference type="GO" id="GO:0008526">
    <property type="term" value="F:phosphatidylinositol transfer activity"/>
    <property type="evidence" value="ECO:0007669"/>
    <property type="project" value="TreeGrafter"/>
</dbReference>
<evidence type="ECO:0000313" key="6">
    <source>
        <dbReference type="EMBL" id="KAF5403846.1"/>
    </source>
</evidence>
<dbReference type="Gene3D" id="3.30.530.20">
    <property type="match status" value="1"/>
</dbReference>
<dbReference type="GO" id="GO:0031210">
    <property type="term" value="F:phosphatidylcholine binding"/>
    <property type="evidence" value="ECO:0007669"/>
    <property type="project" value="TreeGrafter"/>
</dbReference>
<dbReference type="Pfam" id="PF24694">
    <property type="entry name" value="LNS2_PITM1-3"/>
    <property type="match status" value="1"/>
</dbReference>
<keyword evidence="2" id="KW-0597">Phosphoprotein</keyword>
<evidence type="ECO:0000256" key="2">
    <source>
        <dbReference type="ARBA" id="ARBA00022553"/>
    </source>
</evidence>
<feature type="region of interest" description="Disordered" evidence="4">
    <location>
        <begin position="1256"/>
        <end position="1283"/>
    </location>
</feature>
<accession>A0A8J4TL05</accession>
<dbReference type="Pfam" id="PF24695">
    <property type="entry name" value="PITM1-3"/>
    <property type="match status" value="1"/>
</dbReference>
<dbReference type="GO" id="GO:0005737">
    <property type="term" value="C:cytoplasm"/>
    <property type="evidence" value="ECO:0007669"/>
    <property type="project" value="TreeGrafter"/>
</dbReference>
<feature type="region of interest" description="Disordered" evidence="4">
    <location>
        <begin position="200"/>
        <end position="222"/>
    </location>
</feature>
<dbReference type="SMART" id="SM00775">
    <property type="entry name" value="LNS2"/>
    <property type="match status" value="1"/>
</dbReference>
<dbReference type="Proteomes" id="UP000748531">
    <property type="component" value="Unassembled WGS sequence"/>
</dbReference>
<dbReference type="GO" id="GO:0046872">
    <property type="term" value="F:metal ion binding"/>
    <property type="evidence" value="ECO:0007669"/>
    <property type="project" value="InterPro"/>
</dbReference>
<dbReference type="InterPro" id="IPR004177">
    <property type="entry name" value="DDHD_dom"/>
</dbReference>
<dbReference type="OrthoDB" id="167576at2759"/>
<dbReference type="GO" id="GO:0008525">
    <property type="term" value="F:phosphatidylcholine transporter activity"/>
    <property type="evidence" value="ECO:0007669"/>
    <property type="project" value="TreeGrafter"/>
</dbReference>
<evidence type="ECO:0000259" key="5">
    <source>
        <dbReference type="PROSITE" id="PS51043"/>
    </source>
</evidence>
<dbReference type="InterPro" id="IPR055261">
    <property type="entry name" value="PI_transfer_N"/>
</dbReference>
<dbReference type="CDD" id="cd08889">
    <property type="entry name" value="SRPBCC_PITPNM1-2_like"/>
    <property type="match status" value="1"/>
</dbReference>
<dbReference type="FunFam" id="3.30.530.20:FF:000001">
    <property type="entry name" value="Phosphatidylinositol transfer protein membrane associated 2"/>
    <property type="match status" value="1"/>
</dbReference>
<dbReference type="Pfam" id="PF02121">
    <property type="entry name" value="IP_trans"/>
    <property type="match status" value="1"/>
</dbReference>
<reference evidence="6" key="1">
    <citation type="submission" date="2019-05" db="EMBL/GenBank/DDBJ databases">
        <title>Annotation for the trematode Paragonimus heterotremus.</title>
        <authorList>
            <person name="Choi Y.-J."/>
        </authorList>
    </citation>
    <scope>NUCLEOTIDE SEQUENCE</scope>
    <source>
        <strain evidence="6">LC</strain>
    </source>
</reference>
<dbReference type="SUPFAM" id="SSF56784">
    <property type="entry name" value="HAD-like"/>
    <property type="match status" value="1"/>
</dbReference>
<dbReference type="InterPro" id="IPR001666">
    <property type="entry name" value="PI_transfer"/>
</dbReference>
<feature type="domain" description="DDHD" evidence="5">
    <location>
        <begin position="677"/>
        <end position="895"/>
    </location>
</feature>
<protein>
    <submittedName>
        <fullName evidence="6">Membrane-associated phosphatidylinositol transfer protein 1</fullName>
    </submittedName>
</protein>
<dbReference type="InterPro" id="IPR036412">
    <property type="entry name" value="HAD-like_sf"/>
</dbReference>
<evidence type="ECO:0000313" key="7">
    <source>
        <dbReference type="Proteomes" id="UP000748531"/>
    </source>
</evidence>
<comment type="similarity">
    <text evidence="1">Belongs to the PtdIns transfer protein family. PI transfer class IIA subfamily.</text>
</comment>
<dbReference type="InterPro" id="IPR031315">
    <property type="entry name" value="LNS2/PITP"/>
</dbReference>
<dbReference type="Pfam" id="PF02862">
    <property type="entry name" value="DDHD"/>
    <property type="match status" value="1"/>
</dbReference>
<dbReference type="PANTHER" id="PTHR10658">
    <property type="entry name" value="PHOSPHATIDYLINOSITOL TRANSFER PROTEIN"/>
    <property type="match status" value="1"/>
</dbReference>
<name>A0A8J4TL05_9TREM</name>
<comment type="caution">
    <text evidence="6">The sequence shown here is derived from an EMBL/GenBank/DDBJ whole genome shotgun (WGS) entry which is preliminary data.</text>
</comment>
<proteinExistence type="inferred from homology"/>
<feature type="region of interest" description="Disordered" evidence="4">
    <location>
        <begin position="930"/>
        <end position="974"/>
    </location>
</feature>
<evidence type="ECO:0000256" key="4">
    <source>
        <dbReference type="SAM" id="MobiDB-lite"/>
    </source>
</evidence>
<dbReference type="PRINTS" id="PR00391">
    <property type="entry name" value="PITRANSFER"/>
</dbReference>
<dbReference type="SMART" id="SM01127">
    <property type="entry name" value="DDHD"/>
    <property type="match status" value="1"/>
</dbReference>
<dbReference type="PROSITE" id="PS51043">
    <property type="entry name" value="DDHD"/>
    <property type="match status" value="1"/>
</dbReference>
<evidence type="ECO:0000256" key="1">
    <source>
        <dbReference type="ARBA" id="ARBA00010316"/>
    </source>
</evidence>
<feature type="compositionally biased region" description="Polar residues" evidence="4">
    <location>
        <begin position="1256"/>
        <end position="1274"/>
    </location>
</feature>
<keyword evidence="3" id="KW-0106">Calcium</keyword>